<accession>A0A4D9ENB7</accession>
<protein>
    <submittedName>
        <fullName evidence="2">YEATS domain-containing protein 4</fullName>
    </submittedName>
</protein>
<evidence type="ECO:0000313" key="2">
    <source>
        <dbReference type="EMBL" id="TFK11806.1"/>
    </source>
</evidence>
<name>A0A4D9ENB7_9SAUR</name>
<evidence type="ECO:0000256" key="1">
    <source>
        <dbReference type="SAM" id="MobiDB-lite"/>
    </source>
</evidence>
<reference evidence="2 3" key="1">
    <citation type="submission" date="2019-04" db="EMBL/GenBank/DDBJ databases">
        <title>Draft genome of the big-headed turtle Platysternon megacephalum.</title>
        <authorList>
            <person name="Gong S."/>
        </authorList>
    </citation>
    <scope>NUCLEOTIDE SEQUENCE [LARGE SCALE GENOMIC DNA]</scope>
    <source>
        <strain evidence="2">DO16091913</strain>
        <tissue evidence="2">Muscle</tissue>
    </source>
</reference>
<sequence>MDERVGSVSEQPPGAEERAGLPPAQAHEPHAAAWTPERLPAPRKVPAGPEAAGEPATGGAREFSSEPKSPAGPPAAGGGPRARGGDGKGELPAPPLPSPLAPSWEQPANKDPSVGFVRDTARNAALRVSAACRLSGKSRAWCLRGGKLRSALAEVAECTSGQAGRGVQWLQERKLVGEDGATGQTSSVLSPHF</sequence>
<dbReference type="AlphaFoldDB" id="A0A4D9ENB7"/>
<evidence type="ECO:0000313" key="3">
    <source>
        <dbReference type="Proteomes" id="UP000297703"/>
    </source>
</evidence>
<gene>
    <name evidence="2" type="ORF">DR999_PMT04991</name>
</gene>
<feature type="region of interest" description="Disordered" evidence="1">
    <location>
        <begin position="1"/>
        <end position="115"/>
    </location>
</feature>
<dbReference type="Proteomes" id="UP000297703">
    <property type="component" value="Unassembled WGS sequence"/>
</dbReference>
<keyword evidence="3" id="KW-1185">Reference proteome</keyword>
<dbReference type="EMBL" id="QXTE01000028">
    <property type="protein sequence ID" value="TFK11806.1"/>
    <property type="molecule type" value="Genomic_DNA"/>
</dbReference>
<reference evidence="2 3" key="2">
    <citation type="submission" date="2019-04" db="EMBL/GenBank/DDBJ databases">
        <title>The genome sequence of big-headed turtle.</title>
        <authorList>
            <person name="Gong S."/>
        </authorList>
    </citation>
    <scope>NUCLEOTIDE SEQUENCE [LARGE SCALE GENOMIC DNA]</scope>
    <source>
        <strain evidence="2">DO16091913</strain>
        <tissue evidence="2">Muscle</tissue>
    </source>
</reference>
<organism evidence="2 3">
    <name type="scientific">Platysternon megacephalum</name>
    <name type="common">big-headed turtle</name>
    <dbReference type="NCBI Taxonomy" id="55544"/>
    <lineage>
        <taxon>Eukaryota</taxon>
        <taxon>Metazoa</taxon>
        <taxon>Chordata</taxon>
        <taxon>Craniata</taxon>
        <taxon>Vertebrata</taxon>
        <taxon>Euteleostomi</taxon>
        <taxon>Archelosauria</taxon>
        <taxon>Testudinata</taxon>
        <taxon>Testudines</taxon>
        <taxon>Cryptodira</taxon>
        <taxon>Durocryptodira</taxon>
        <taxon>Testudinoidea</taxon>
        <taxon>Platysternidae</taxon>
        <taxon>Platysternon</taxon>
    </lineage>
</organism>
<feature type="compositionally biased region" description="Low complexity" evidence="1">
    <location>
        <begin position="46"/>
        <end position="62"/>
    </location>
</feature>
<comment type="caution">
    <text evidence="2">The sequence shown here is derived from an EMBL/GenBank/DDBJ whole genome shotgun (WGS) entry which is preliminary data.</text>
</comment>
<proteinExistence type="predicted"/>